<dbReference type="Proteomes" id="UP000199138">
    <property type="component" value="Unassembled WGS sequence"/>
</dbReference>
<evidence type="ECO:0000313" key="4">
    <source>
        <dbReference type="Proteomes" id="UP000199138"/>
    </source>
</evidence>
<dbReference type="GO" id="GO:0000155">
    <property type="term" value="F:phosphorelay sensor kinase activity"/>
    <property type="evidence" value="ECO:0007669"/>
    <property type="project" value="InterPro"/>
</dbReference>
<feature type="domain" description="Signal transduction histidine kinase internal region" evidence="2">
    <location>
        <begin position="171"/>
        <end position="249"/>
    </location>
</feature>
<keyword evidence="1" id="KW-0812">Transmembrane</keyword>
<feature type="transmembrane region" description="Helical" evidence="1">
    <location>
        <begin position="58"/>
        <end position="76"/>
    </location>
</feature>
<dbReference type="AlphaFoldDB" id="A0A1I7G469"/>
<dbReference type="InterPro" id="IPR050640">
    <property type="entry name" value="Bact_2-comp_sensor_kinase"/>
</dbReference>
<reference evidence="3 4" key="1">
    <citation type="submission" date="2016-10" db="EMBL/GenBank/DDBJ databases">
        <authorList>
            <person name="de Groot N.N."/>
        </authorList>
    </citation>
    <scope>NUCLEOTIDE SEQUENCE [LARGE SCALE GENOMIC DNA]</scope>
    <source>
        <strain evidence="3 4">CGMCC 1.12333</strain>
    </source>
</reference>
<proteinExistence type="predicted"/>
<keyword evidence="1" id="KW-1133">Transmembrane helix</keyword>
<protein>
    <submittedName>
        <fullName evidence="3">Histidine kinase</fullName>
    </submittedName>
</protein>
<dbReference type="RefSeq" id="WP_093024356.1">
    <property type="nucleotide sequence ID" value="NZ_FPBK01000003.1"/>
</dbReference>
<dbReference type="InterPro" id="IPR010559">
    <property type="entry name" value="Sig_transdc_His_kin_internal"/>
</dbReference>
<keyword evidence="3" id="KW-0808">Transferase</keyword>
<keyword evidence="3" id="KW-0418">Kinase</keyword>
<evidence type="ECO:0000313" key="3">
    <source>
        <dbReference type="EMBL" id="SFU43228.1"/>
    </source>
</evidence>
<dbReference type="STRING" id="1224947.SAMN05216480_103153"/>
<accession>A0A1I7G469</accession>
<keyword evidence="4" id="KW-1185">Reference proteome</keyword>
<dbReference type="PANTHER" id="PTHR34220:SF7">
    <property type="entry name" value="SENSOR HISTIDINE KINASE YPDA"/>
    <property type="match status" value="1"/>
</dbReference>
<feature type="transmembrane region" description="Helical" evidence="1">
    <location>
        <begin position="85"/>
        <end position="106"/>
    </location>
</feature>
<dbReference type="Pfam" id="PF06580">
    <property type="entry name" value="His_kinase"/>
    <property type="match status" value="1"/>
</dbReference>
<dbReference type="OrthoDB" id="9809908at2"/>
<name>A0A1I7G469_9FLAO</name>
<evidence type="ECO:0000256" key="1">
    <source>
        <dbReference type="SAM" id="Phobius"/>
    </source>
</evidence>
<sequence length="363" mass="43092">MPEEKSKRIRELFQTNEKPTYQITVKHHVLFWLCYFMFNTLRWASYYNDLVFSLKGNFVEFPLHIVVCYFIIYYLIPKFIYTRKIFLFCFGVLIALLFVVVAKYYMTYFFVSHNVWPEGPGTTILTFNYAMTTMLGEVYVISFVTSIKITIDWLRERKRLTNLEQTQLETELRFLRTQISPHFFFNTLNNIYSLSIEKSDKAPQIILKLSELMRYMLYETKQPKQTLTNEIMALQNYLDLERIRYGDSLDINMNISGDIQDKEISPMLLLTFIENCFKHGANKNVGNVQINIDFNVVDDFLYFKVTNTLPKEPINTHIVKHKGGIGIRNVKKRLALGYEKQHYDLKIYKKNDLYVVELKIKVS</sequence>
<gene>
    <name evidence="3" type="ORF">SAMN05216480_103153</name>
</gene>
<dbReference type="EMBL" id="FPBK01000003">
    <property type="protein sequence ID" value="SFU43228.1"/>
    <property type="molecule type" value="Genomic_DNA"/>
</dbReference>
<feature type="transmembrane region" description="Helical" evidence="1">
    <location>
        <begin position="126"/>
        <end position="151"/>
    </location>
</feature>
<organism evidence="3 4">
    <name type="scientific">Pustulibacterium marinum</name>
    <dbReference type="NCBI Taxonomy" id="1224947"/>
    <lineage>
        <taxon>Bacteria</taxon>
        <taxon>Pseudomonadati</taxon>
        <taxon>Bacteroidota</taxon>
        <taxon>Flavobacteriia</taxon>
        <taxon>Flavobacteriales</taxon>
        <taxon>Flavobacteriaceae</taxon>
        <taxon>Pustulibacterium</taxon>
    </lineage>
</organism>
<dbReference type="PANTHER" id="PTHR34220">
    <property type="entry name" value="SENSOR HISTIDINE KINASE YPDA"/>
    <property type="match status" value="1"/>
</dbReference>
<evidence type="ECO:0000259" key="2">
    <source>
        <dbReference type="Pfam" id="PF06580"/>
    </source>
</evidence>
<keyword evidence="1" id="KW-0472">Membrane</keyword>
<dbReference type="GO" id="GO:0016020">
    <property type="term" value="C:membrane"/>
    <property type="evidence" value="ECO:0007669"/>
    <property type="project" value="InterPro"/>
</dbReference>